<sequence>MATLTCEFEMVHEEGRCVCYAFGLGAGTEGLSRADAVAMCVDYVRGYAQDFLMRDEPMPSLPLGNEPRQGGSILVVSVDTSLADVPAMSSAEAARALGLSRQRVAQLCDAGLLESWRVGATRMVSVASVEARKSDR</sequence>
<organism evidence="2 3">
    <name type="scientific">Leptogranulimonas caecicola</name>
    <dbReference type="NCBI Taxonomy" id="2894156"/>
    <lineage>
        <taxon>Bacteria</taxon>
        <taxon>Bacillati</taxon>
        <taxon>Actinomycetota</taxon>
        <taxon>Coriobacteriia</taxon>
        <taxon>Coriobacteriales</taxon>
        <taxon>Kribbibacteriaceae</taxon>
        <taxon>Leptogranulimonas</taxon>
    </lineage>
</organism>
<dbReference type="InterPro" id="IPR041657">
    <property type="entry name" value="HTH_17"/>
</dbReference>
<dbReference type="AlphaFoldDB" id="A0AAU9CLK1"/>
<feature type="domain" description="Helix-turn-helix" evidence="1">
    <location>
        <begin position="88"/>
        <end position="131"/>
    </location>
</feature>
<evidence type="ECO:0000313" key="2">
    <source>
        <dbReference type="EMBL" id="BDC91353.1"/>
    </source>
</evidence>
<dbReference type="Pfam" id="PF12728">
    <property type="entry name" value="HTH_17"/>
    <property type="match status" value="1"/>
</dbReference>
<dbReference type="EMBL" id="AP025285">
    <property type="protein sequence ID" value="BDC91353.1"/>
    <property type="molecule type" value="Genomic_DNA"/>
</dbReference>
<gene>
    <name evidence="2" type="ORF">ATTO_12250</name>
</gene>
<accession>A0AAU9CLK1</accession>
<evidence type="ECO:0000313" key="3">
    <source>
        <dbReference type="Proteomes" id="UP001431186"/>
    </source>
</evidence>
<dbReference type="KEGG" id="lcal:ATTO_12250"/>
<proteinExistence type="predicted"/>
<keyword evidence="3" id="KW-1185">Reference proteome</keyword>
<dbReference type="RefSeq" id="WP_265591374.1">
    <property type="nucleotide sequence ID" value="NZ_AP025285.1"/>
</dbReference>
<evidence type="ECO:0000259" key="1">
    <source>
        <dbReference type="Pfam" id="PF12728"/>
    </source>
</evidence>
<name>A0AAU9CLK1_9ACTN</name>
<reference evidence="2" key="1">
    <citation type="submission" date="2021-11" db="EMBL/GenBank/DDBJ databases">
        <title>Complete genome sequence of Atopobiaceae bacterium TOC12.</title>
        <authorList>
            <person name="Morinaga K."/>
            <person name="Kusada H."/>
            <person name="Tamaki H."/>
        </authorList>
    </citation>
    <scope>NUCLEOTIDE SEQUENCE</scope>
    <source>
        <strain evidence="2">TOC12</strain>
    </source>
</reference>
<protein>
    <recommendedName>
        <fullName evidence="1">Helix-turn-helix domain-containing protein</fullName>
    </recommendedName>
</protein>
<dbReference type="Proteomes" id="UP001431186">
    <property type="component" value="Chromosome"/>
</dbReference>